<evidence type="ECO:0000313" key="2">
    <source>
        <dbReference type="EMBL" id="RAV99860.1"/>
    </source>
</evidence>
<comment type="caution">
    <text evidence="2">The sequence shown here is derived from an EMBL/GenBank/DDBJ whole genome shotgun (WGS) entry which is preliminary data.</text>
</comment>
<name>A0A364XZV2_9BACT</name>
<keyword evidence="1" id="KW-0472">Membrane</keyword>
<protein>
    <submittedName>
        <fullName evidence="2">Uncharacterized protein</fullName>
    </submittedName>
</protein>
<feature type="transmembrane region" description="Helical" evidence="1">
    <location>
        <begin position="44"/>
        <end position="65"/>
    </location>
</feature>
<accession>A0A364XZV2</accession>
<proteinExistence type="predicted"/>
<keyword evidence="1" id="KW-1133">Transmembrane helix</keyword>
<keyword evidence="3" id="KW-1185">Reference proteome</keyword>
<evidence type="ECO:0000313" key="3">
    <source>
        <dbReference type="Proteomes" id="UP000251889"/>
    </source>
</evidence>
<keyword evidence="1" id="KW-0812">Transmembrane</keyword>
<dbReference type="AlphaFoldDB" id="A0A364XZV2"/>
<sequence>MEHNIERLLQEKILKEEHRPIAWRKEATWERIAGGAARKDRSSYYYAAASVAIVLVVASGAFWQWSSQSETAATAKNENSKSIAPAVKLEEAQPVTRAESLTPPSENVLLEIPIDQKVIAAPVEATSKDSVVIETFTTMQDDITLATVTSTAPQAIEEEPKQKVRPIIGVVIEDTPEPMMMTKKKNSKIKFFYHDKDSPLLNNPEPTSLTARIN</sequence>
<gene>
    <name evidence="2" type="ORF">DQQ10_17625</name>
</gene>
<reference evidence="2 3" key="1">
    <citation type="submission" date="2018-06" db="EMBL/GenBank/DDBJ databases">
        <title>Chryseolinea flavus sp. nov., a member of the phylum Bacteroidetes isolated from soil.</title>
        <authorList>
            <person name="Li Y."/>
            <person name="Wang J."/>
        </authorList>
    </citation>
    <scope>NUCLEOTIDE SEQUENCE [LARGE SCALE GENOMIC DNA]</scope>
    <source>
        <strain evidence="2 3">SDU1-6</strain>
    </source>
</reference>
<dbReference type="Proteomes" id="UP000251889">
    <property type="component" value="Unassembled WGS sequence"/>
</dbReference>
<evidence type="ECO:0000256" key="1">
    <source>
        <dbReference type="SAM" id="Phobius"/>
    </source>
</evidence>
<dbReference type="EMBL" id="QMFY01000009">
    <property type="protein sequence ID" value="RAV99860.1"/>
    <property type="molecule type" value="Genomic_DNA"/>
</dbReference>
<organism evidence="2 3">
    <name type="scientific">Pseudochryseolinea flava</name>
    <dbReference type="NCBI Taxonomy" id="2059302"/>
    <lineage>
        <taxon>Bacteria</taxon>
        <taxon>Pseudomonadati</taxon>
        <taxon>Bacteroidota</taxon>
        <taxon>Cytophagia</taxon>
        <taxon>Cytophagales</taxon>
        <taxon>Fulvivirgaceae</taxon>
        <taxon>Pseudochryseolinea</taxon>
    </lineage>
</organism>
<dbReference type="RefSeq" id="WP_112748207.1">
    <property type="nucleotide sequence ID" value="NZ_QMFY01000009.1"/>
</dbReference>